<feature type="region of interest" description="Disordered" evidence="1">
    <location>
        <begin position="278"/>
        <end position="316"/>
    </location>
</feature>
<protein>
    <submittedName>
        <fullName evidence="5">PKD domain-containing protein</fullName>
    </submittedName>
</protein>
<gene>
    <name evidence="5" type="ORF">EBO15_29405</name>
</gene>
<dbReference type="InterPro" id="IPR000601">
    <property type="entry name" value="PKD_dom"/>
</dbReference>
<dbReference type="PROSITE" id="PS50093">
    <property type="entry name" value="PKD"/>
    <property type="match status" value="1"/>
</dbReference>
<dbReference type="Pfam" id="PF07995">
    <property type="entry name" value="GSDH"/>
    <property type="match status" value="2"/>
</dbReference>
<feature type="domain" description="PKD" evidence="4">
    <location>
        <begin position="538"/>
        <end position="623"/>
    </location>
</feature>
<keyword evidence="6" id="KW-1185">Reference proteome</keyword>
<feature type="transmembrane region" description="Helical" evidence="2">
    <location>
        <begin position="55"/>
        <end position="73"/>
    </location>
</feature>
<dbReference type="InterPro" id="IPR000421">
    <property type="entry name" value="FA58C"/>
</dbReference>
<dbReference type="Pfam" id="PF00754">
    <property type="entry name" value="F5_F8_type_C"/>
    <property type="match status" value="1"/>
</dbReference>
<evidence type="ECO:0000313" key="6">
    <source>
        <dbReference type="Proteomes" id="UP000282674"/>
    </source>
</evidence>
<dbReference type="InterPro" id="IPR008979">
    <property type="entry name" value="Galactose-bd-like_sf"/>
</dbReference>
<dbReference type="CDD" id="cd00146">
    <property type="entry name" value="PKD"/>
    <property type="match status" value="1"/>
</dbReference>
<dbReference type="EMBL" id="RFFG01000065">
    <property type="protein sequence ID" value="RMI39578.1"/>
    <property type="molecule type" value="Genomic_DNA"/>
</dbReference>
<dbReference type="InterPro" id="IPR022409">
    <property type="entry name" value="PKD/Chitinase_dom"/>
</dbReference>
<feature type="domain" description="F5/8 type C" evidence="3">
    <location>
        <begin position="802"/>
        <end position="938"/>
    </location>
</feature>
<evidence type="ECO:0000313" key="5">
    <source>
        <dbReference type="EMBL" id="RMI39578.1"/>
    </source>
</evidence>
<sequence>MPNSSIVPCNSCGSCGSAPGNGRDAAVGGRAGSGWVRRSAASAGRRAGVPTRRPVALLVAVVLGAALLTGASLPGAGTARAALPSGFRQQTVLSGLTNPTAVRFAPDGRVFVAEKSGIVKMFQSLTDPNPVVYADLRQQVFNGWDRGLLGLALHPDFPTDPRVYVLYTYNGELGGGNPRWPSANGSDDQCPDPPGANKDGCVVSGRISVLTPPVQSAGALAPRAATGPVTETVLLEDWCQQFPSHSVGTLQFGSDGMLYAGAGDGASYTYADYGQTKNPCGDPPGKPGENLTAPTAEGGSLRAQDLNTPNDPTTLDGSIIRIDPDTGKPAPGNPAAAGDENARRIVAHGFRNPFRFTIRPGTNEVWAGDVGLSTWEEIDRFTATATKAANFGWPCYEGTGHNAGYEAIGLTACQKLYAGGASAVVAPYYMYKHSEKVVPNEACGTGSSAISGTAFYTGSVYPQRYKGALFFADYARKCVWAMRAGANGLPDPKSIETFDASPGTIVDLEAGPDGDLFGVDLLGGRVVRWVYEGGDNPPVAAIKSDVVSGKLPLTVRFDASASSDVDGDLPLTYDWDLDGDGTFGDSHDAKPSFVYTKAGTYNVGLRVTDARGASDTATLRITAGSTPPVAKITTPASGLTWQVGDRIRFAGTATDAEDGTLGGKALTWQIIMHHCPSTCHVHEITAQGGTSGSFVAPDHEYPSWIELRLTATDASGLSDTRSVELHPKTAKLTLASSPAGIPLTQGQRTGNAPLTGTVIKGSVVSVAAPTKTQIVGGHAYEFAGWSDKGGSAHNVTVGKDMKLTATYRLKANLALRRPATASSVEKSWYPARSAVDGDRRTRWSSKRSDPQWLRVDLGSVRQVGSVILRWETAYATAFQIQVSKDGRTWTTVHARTNGNGGADYVTFTPVQARYVRMLGTKRATAYGYSLWEMEVFNR</sequence>
<dbReference type="InterPro" id="IPR011041">
    <property type="entry name" value="Quinoprot_gluc/sorb_DH_b-prop"/>
</dbReference>
<dbReference type="SMART" id="SM00231">
    <property type="entry name" value="FA58C"/>
    <property type="match status" value="1"/>
</dbReference>
<dbReference type="Gene3D" id="2.60.40.10">
    <property type="entry name" value="Immunoglobulins"/>
    <property type="match status" value="1"/>
</dbReference>
<dbReference type="PROSITE" id="PS50022">
    <property type="entry name" value="FA58C_3"/>
    <property type="match status" value="1"/>
</dbReference>
<dbReference type="InterPro" id="IPR012938">
    <property type="entry name" value="Glc/Sorbosone_DH"/>
</dbReference>
<accession>A0A3M2LX91</accession>
<evidence type="ECO:0000256" key="1">
    <source>
        <dbReference type="SAM" id="MobiDB-lite"/>
    </source>
</evidence>
<proteinExistence type="predicted"/>
<dbReference type="PANTHER" id="PTHR19328">
    <property type="entry name" value="HEDGEHOG-INTERACTING PROTEIN"/>
    <property type="match status" value="1"/>
</dbReference>
<evidence type="ECO:0000259" key="3">
    <source>
        <dbReference type="PROSITE" id="PS50022"/>
    </source>
</evidence>
<dbReference type="PANTHER" id="PTHR19328:SF13">
    <property type="entry name" value="HIPL1 PROTEIN"/>
    <property type="match status" value="1"/>
</dbReference>
<evidence type="ECO:0000259" key="4">
    <source>
        <dbReference type="PROSITE" id="PS50093"/>
    </source>
</evidence>
<name>A0A3M2LX91_9ACTN</name>
<dbReference type="InterPro" id="IPR013783">
    <property type="entry name" value="Ig-like_fold"/>
</dbReference>
<evidence type="ECO:0000256" key="2">
    <source>
        <dbReference type="SAM" id="Phobius"/>
    </source>
</evidence>
<feature type="compositionally biased region" description="Polar residues" evidence="1">
    <location>
        <begin position="305"/>
        <end position="316"/>
    </location>
</feature>
<dbReference type="SUPFAM" id="SSF50952">
    <property type="entry name" value="Soluble quinoprotein glucose dehydrogenase"/>
    <property type="match status" value="1"/>
</dbReference>
<keyword evidence="2" id="KW-0812">Transmembrane</keyword>
<dbReference type="Pfam" id="PF18911">
    <property type="entry name" value="PKD_4"/>
    <property type="match status" value="1"/>
</dbReference>
<dbReference type="AlphaFoldDB" id="A0A3M2LX91"/>
<comment type="caution">
    <text evidence="5">The sequence shown here is derived from an EMBL/GenBank/DDBJ whole genome shotgun (WGS) entry which is preliminary data.</text>
</comment>
<dbReference type="Gene3D" id="2.60.120.260">
    <property type="entry name" value="Galactose-binding domain-like"/>
    <property type="match status" value="1"/>
</dbReference>
<dbReference type="InterPro" id="IPR011042">
    <property type="entry name" value="6-blade_b-propeller_TolB-like"/>
</dbReference>
<dbReference type="SMART" id="SM00089">
    <property type="entry name" value="PKD"/>
    <property type="match status" value="1"/>
</dbReference>
<dbReference type="InterPro" id="IPR035986">
    <property type="entry name" value="PKD_dom_sf"/>
</dbReference>
<dbReference type="Proteomes" id="UP000282674">
    <property type="component" value="Unassembled WGS sequence"/>
</dbReference>
<dbReference type="GO" id="GO:0005975">
    <property type="term" value="P:carbohydrate metabolic process"/>
    <property type="evidence" value="ECO:0007669"/>
    <property type="project" value="UniProtKB-ARBA"/>
</dbReference>
<dbReference type="SUPFAM" id="SSF49785">
    <property type="entry name" value="Galactose-binding domain-like"/>
    <property type="match status" value="1"/>
</dbReference>
<organism evidence="5 6">
    <name type="scientific">Actinomadura harenae</name>
    <dbReference type="NCBI Taxonomy" id="2483351"/>
    <lineage>
        <taxon>Bacteria</taxon>
        <taxon>Bacillati</taxon>
        <taxon>Actinomycetota</taxon>
        <taxon>Actinomycetes</taxon>
        <taxon>Streptosporangiales</taxon>
        <taxon>Thermomonosporaceae</taxon>
        <taxon>Actinomadura</taxon>
    </lineage>
</organism>
<keyword evidence="2" id="KW-1133">Transmembrane helix</keyword>
<reference evidence="5 6" key="1">
    <citation type="submission" date="2018-10" db="EMBL/GenBank/DDBJ databases">
        <title>Isolation from soil.</title>
        <authorList>
            <person name="Hu J."/>
        </authorList>
    </citation>
    <scope>NUCLEOTIDE SEQUENCE [LARGE SCALE GENOMIC DNA]</scope>
    <source>
        <strain evidence="5 6">NEAU-Ht49</strain>
    </source>
</reference>
<dbReference type="SUPFAM" id="SSF49299">
    <property type="entry name" value="PKD domain"/>
    <property type="match status" value="1"/>
</dbReference>
<dbReference type="Gene3D" id="2.120.10.30">
    <property type="entry name" value="TolB, C-terminal domain"/>
    <property type="match status" value="1"/>
</dbReference>
<keyword evidence="2" id="KW-0472">Membrane</keyword>